<gene>
    <name evidence="1" type="ORF">HH304_19930</name>
</gene>
<dbReference type="PROSITE" id="PS51257">
    <property type="entry name" value="PROKAR_LIPOPROTEIN"/>
    <property type="match status" value="1"/>
</dbReference>
<protein>
    <recommendedName>
        <fullName evidence="3">DUF4843 domain-containing protein</fullName>
    </recommendedName>
</protein>
<keyword evidence="2" id="KW-1185">Reference proteome</keyword>
<sequence>MKYIKIFIVLFVLSAMGSCEENDNFYKGPSIAHFAKEKYKFNVSSSEDTFKLPLYLTKVSPSPRTFTVELIDEKTDLVLGDDFNFNPEVTVPAGELYGSLKVSSEYDILEPFEKSEIAFRIVRSEGENDLRSEVSLEVSKFCEYSLNFLEGVYGFQFSEASQPYEVNLIKGINQLVAKNLYAEGFDIRLYITKVDDVTYNVNIPKQTAYVYNQKEVFVSGSGLLNTCGELEFTQIFTDSNNNEIERTLSVLTKI</sequence>
<name>A0A848J8I6_9BACT</name>
<dbReference type="RefSeq" id="WP_169685055.1">
    <property type="nucleotide sequence ID" value="NZ_JABBNU010000015.1"/>
</dbReference>
<organism evidence="1 2">
    <name type="scientific">Marinigracilibium pacificum</name>
    <dbReference type="NCBI Taxonomy" id="2729599"/>
    <lineage>
        <taxon>Bacteria</taxon>
        <taxon>Pseudomonadati</taxon>
        <taxon>Bacteroidota</taxon>
        <taxon>Cytophagia</taxon>
        <taxon>Cytophagales</taxon>
        <taxon>Flammeovirgaceae</taxon>
        <taxon>Marinigracilibium</taxon>
    </lineage>
</organism>
<evidence type="ECO:0008006" key="3">
    <source>
        <dbReference type="Google" id="ProtNLM"/>
    </source>
</evidence>
<accession>A0A848J8I6</accession>
<dbReference type="AlphaFoldDB" id="A0A848J8I6"/>
<dbReference type="Proteomes" id="UP000559010">
    <property type="component" value="Unassembled WGS sequence"/>
</dbReference>
<evidence type="ECO:0000313" key="2">
    <source>
        <dbReference type="Proteomes" id="UP000559010"/>
    </source>
</evidence>
<comment type="caution">
    <text evidence="1">The sequence shown here is derived from an EMBL/GenBank/DDBJ whole genome shotgun (WGS) entry which is preliminary data.</text>
</comment>
<dbReference type="EMBL" id="JABBNU010000015">
    <property type="protein sequence ID" value="NMM50689.1"/>
    <property type="molecule type" value="Genomic_DNA"/>
</dbReference>
<reference evidence="1 2" key="1">
    <citation type="submission" date="2020-04" db="EMBL/GenBank/DDBJ databases">
        <title>Flammeovirgaceae bacterium KN852 isolated from deep sea.</title>
        <authorList>
            <person name="Zhang D.-C."/>
        </authorList>
    </citation>
    <scope>NUCLEOTIDE SEQUENCE [LARGE SCALE GENOMIC DNA]</scope>
    <source>
        <strain evidence="1 2">KN852</strain>
    </source>
</reference>
<evidence type="ECO:0000313" key="1">
    <source>
        <dbReference type="EMBL" id="NMM50689.1"/>
    </source>
</evidence>
<proteinExistence type="predicted"/>